<keyword evidence="3" id="KW-0560">Oxidoreductase</keyword>
<evidence type="ECO:0000313" key="7">
    <source>
        <dbReference type="EMBL" id="MEJ8827153.1"/>
    </source>
</evidence>
<dbReference type="Pfam" id="PF19301">
    <property type="entry name" value="LigXa_C"/>
    <property type="match status" value="1"/>
</dbReference>
<organism evidence="7 8">
    <name type="scientific">Variovorax humicola</name>
    <dbReference type="NCBI Taxonomy" id="1769758"/>
    <lineage>
        <taxon>Bacteria</taxon>
        <taxon>Pseudomonadati</taxon>
        <taxon>Pseudomonadota</taxon>
        <taxon>Betaproteobacteria</taxon>
        <taxon>Burkholderiales</taxon>
        <taxon>Comamonadaceae</taxon>
        <taxon>Variovorax</taxon>
    </lineage>
</organism>
<dbReference type="SUPFAM" id="SSF55961">
    <property type="entry name" value="Bet v1-like"/>
    <property type="match status" value="1"/>
</dbReference>
<dbReference type="PROSITE" id="PS00570">
    <property type="entry name" value="RING_HYDROXYL_ALPHA"/>
    <property type="match status" value="1"/>
</dbReference>
<keyword evidence="1" id="KW-0001">2Fe-2S</keyword>
<reference evidence="7 8" key="1">
    <citation type="submission" date="2024-03" db="EMBL/GenBank/DDBJ databases">
        <title>Novel species of the genus Variovorax.</title>
        <authorList>
            <person name="Liu Q."/>
            <person name="Xin Y.-H."/>
        </authorList>
    </citation>
    <scope>NUCLEOTIDE SEQUENCE [LARGE SCALE GENOMIC DNA]</scope>
    <source>
        <strain evidence="7 8">KACC 18501</strain>
    </source>
</reference>
<dbReference type="PANTHER" id="PTHR21266:SF59">
    <property type="entry name" value="BLR4922 PROTEIN"/>
    <property type="match status" value="1"/>
</dbReference>
<dbReference type="Proteomes" id="UP001363010">
    <property type="component" value="Unassembled WGS sequence"/>
</dbReference>
<dbReference type="InterPro" id="IPR050584">
    <property type="entry name" value="Cholesterol_7-desaturase"/>
</dbReference>
<dbReference type="CDD" id="cd08878">
    <property type="entry name" value="RHO_alpha_C_DMO-like"/>
    <property type="match status" value="1"/>
</dbReference>
<sequence>MNKEMAETLTRTGPGTPMGNLMRRYWVPILLSSEIAEPDGPQVRVQILGEKLLAFRDTQGRPGLIDEFCSHRGVSLYFGRNEENGIRCAYHGLKFSVTGECVDVPSAPQACKHMGITAYPCIERAGMVWAYLGPKDKQPAPPDVEWCTLPPSHVFVSKRLQESNYLQAMEGGIDTSHVSYVHKFEVDEDPMHQGTKANDYIKADGNVIFDIEKNDFGLTLYGRRNGEPDSYYWRVTQWLFPWFTLIPPFGEHALGGHVWVPIDDHNCWAWSINFHPDKPLSQDERRHMEEGKGIHVEYIPGTFRTKANKENDYLIDRRAQKEKRAYSGVFGFSMQDASLQESMGPIQNHEKEKLLPTDRAIVMARRMLYEAATALQPDTDPPAIDAGAQRVRAAGVLLPRDQQPQEWAKVHLADASEHPVYSI</sequence>
<dbReference type="InterPro" id="IPR045623">
    <property type="entry name" value="LigXa_C"/>
</dbReference>
<keyword evidence="8" id="KW-1185">Reference proteome</keyword>
<keyword evidence="7" id="KW-0223">Dioxygenase</keyword>
<dbReference type="GO" id="GO:0051213">
    <property type="term" value="F:dioxygenase activity"/>
    <property type="evidence" value="ECO:0007669"/>
    <property type="project" value="UniProtKB-KW"/>
</dbReference>
<evidence type="ECO:0000313" key="8">
    <source>
        <dbReference type="Proteomes" id="UP001363010"/>
    </source>
</evidence>
<dbReference type="Pfam" id="PF00355">
    <property type="entry name" value="Rieske"/>
    <property type="match status" value="1"/>
</dbReference>
<evidence type="ECO:0000259" key="6">
    <source>
        <dbReference type="PROSITE" id="PS51296"/>
    </source>
</evidence>
<dbReference type="InterPro" id="IPR017941">
    <property type="entry name" value="Rieske_2Fe-2S"/>
</dbReference>
<proteinExistence type="predicted"/>
<evidence type="ECO:0000256" key="3">
    <source>
        <dbReference type="ARBA" id="ARBA00023002"/>
    </source>
</evidence>
<evidence type="ECO:0000256" key="5">
    <source>
        <dbReference type="ARBA" id="ARBA00023014"/>
    </source>
</evidence>
<keyword evidence="2" id="KW-0479">Metal-binding</keyword>
<comment type="caution">
    <text evidence="7">The sequence shown here is derived from an EMBL/GenBank/DDBJ whole genome shotgun (WGS) entry which is preliminary data.</text>
</comment>
<dbReference type="Gene3D" id="3.90.380.10">
    <property type="entry name" value="Naphthalene 1,2-dioxygenase Alpha Subunit, Chain A, domain 1"/>
    <property type="match status" value="1"/>
</dbReference>
<dbReference type="Gene3D" id="2.20.25.680">
    <property type="match status" value="1"/>
</dbReference>
<dbReference type="InterPro" id="IPR015881">
    <property type="entry name" value="ARHD_Rieske_2Fe_2S"/>
</dbReference>
<accession>A0ABU8WB49</accession>
<keyword evidence="4" id="KW-0408">Iron</keyword>
<dbReference type="Gene3D" id="2.20.25.10">
    <property type="match status" value="1"/>
</dbReference>
<evidence type="ECO:0000256" key="4">
    <source>
        <dbReference type="ARBA" id="ARBA00023004"/>
    </source>
</evidence>
<protein>
    <submittedName>
        <fullName evidence="7">Aromatic ring-hydroxylating dioxygenase subunit alpha</fullName>
    </submittedName>
</protein>
<dbReference type="EMBL" id="JBBKZV010000053">
    <property type="protein sequence ID" value="MEJ8827153.1"/>
    <property type="molecule type" value="Genomic_DNA"/>
</dbReference>
<evidence type="ECO:0000256" key="2">
    <source>
        <dbReference type="ARBA" id="ARBA00022723"/>
    </source>
</evidence>
<feature type="domain" description="Rieske" evidence="6">
    <location>
        <begin position="26"/>
        <end position="130"/>
    </location>
</feature>
<dbReference type="SUPFAM" id="SSF50022">
    <property type="entry name" value="ISP domain"/>
    <property type="match status" value="1"/>
</dbReference>
<dbReference type="PANTHER" id="PTHR21266">
    <property type="entry name" value="IRON-SULFUR DOMAIN CONTAINING PROTEIN"/>
    <property type="match status" value="1"/>
</dbReference>
<evidence type="ECO:0000256" key="1">
    <source>
        <dbReference type="ARBA" id="ARBA00022714"/>
    </source>
</evidence>
<dbReference type="PROSITE" id="PS51296">
    <property type="entry name" value="RIESKE"/>
    <property type="match status" value="1"/>
</dbReference>
<gene>
    <name evidence="7" type="ORF">WKW80_35080</name>
</gene>
<dbReference type="InterPro" id="IPR036922">
    <property type="entry name" value="Rieske_2Fe-2S_sf"/>
</dbReference>
<name>A0ABU8WB49_9BURK</name>
<dbReference type="RefSeq" id="WP_340368197.1">
    <property type="nucleotide sequence ID" value="NZ_JBBKZV010000053.1"/>
</dbReference>
<dbReference type="CDD" id="cd03479">
    <property type="entry name" value="Rieske_RO_Alpha_PhDO_like"/>
    <property type="match status" value="1"/>
</dbReference>
<keyword evidence="5" id="KW-0411">Iron-sulfur</keyword>